<keyword evidence="3 6" id="KW-0812">Transmembrane</keyword>
<evidence type="ECO:0000256" key="3">
    <source>
        <dbReference type="ARBA" id="ARBA00022692"/>
    </source>
</evidence>
<comment type="caution">
    <text evidence="7">The sequence shown here is derived from an EMBL/GenBank/DDBJ whole genome shotgun (WGS) entry which is preliminary data.</text>
</comment>
<evidence type="ECO:0000256" key="2">
    <source>
        <dbReference type="ARBA" id="ARBA00022448"/>
    </source>
</evidence>
<feature type="transmembrane region" description="Helical" evidence="6">
    <location>
        <begin position="146"/>
        <end position="163"/>
    </location>
</feature>
<proteinExistence type="predicted"/>
<keyword evidence="5 6" id="KW-0472">Membrane</keyword>
<dbReference type="EMBL" id="JAWDJX010000039">
    <property type="protein sequence ID" value="KAK3049566.1"/>
    <property type="molecule type" value="Genomic_DNA"/>
</dbReference>
<dbReference type="GO" id="GO:0016020">
    <property type="term" value="C:membrane"/>
    <property type="evidence" value="ECO:0007669"/>
    <property type="project" value="UniProtKB-SubCell"/>
</dbReference>
<dbReference type="Gene3D" id="1.20.1250.20">
    <property type="entry name" value="MFS general substrate transporter like domains"/>
    <property type="match status" value="1"/>
</dbReference>
<accession>A0AAJ0DGQ2</accession>
<evidence type="ECO:0000256" key="6">
    <source>
        <dbReference type="SAM" id="Phobius"/>
    </source>
</evidence>
<feature type="transmembrane region" description="Helical" evidence="6">
    <location>
        <begin position="169"/>
        <end position="195"/>
    </location>
</feature>
<dbReference type="AlphaFoldDB" id="A0AAJ0DGQ2"/>
<dbReference type="GO" id="GO:0022857">
    <property type="term" value="F:transmembrane transporter activity"/>
    <property type="evidence" value="ECO:0007669"/>
    <property type="project" value="TreeGrafter"/>
</dbReference>
<feature type="transmembrane region" description="Helical" evidence="6">
    <location>
        <begin position="6"/>
        <end position="24"/>
    </location>
</feature>
<name>A0AAJ0DGQ2_9PEZI</name>
<dbReference type="SUPFAM" id="SSF103473">
    <property type="entry name" value="MFS general substrate transporter"/>
    <property type="match status" value="1"/>
</dbReference>
<keyword evidence="4 6" id="KW-1133">Transmembrane helix</keyword>
<keyword evidence="2" id="KW-0813">Transport</keyword>
<evidence type="ECO:0000256" key="4">
    <source>
        <dbReference type="ARBA" id="ARBA00022989"/>
    </source>
</evidence>
<dbReference type="PANTHER" id="PTHR43791:SF47">
    <property type="entry name" value="MAJOR FACILITATOR SUPERFAMILY (MFS) PROFILE DOMAIN-CONTAINING PROTEIN-RELATED"/>
    <property type="match status" value="1"/>
</dbReference>
<protein>
    <submittedName>
        <fullName evidence="7">Uncharacterized protein</fullName>
    </submittedName>
</protein>
<reference evidence="7" key="1">
    <citation type="submission" date="2023-04" db="EMBL/GenBank/DDBJ databases">
        <title>Black Yeasts Isolated from many extreme environments.</title>
        <authorList>
            <person name="Coleine C."/>
            <person name="Stajich J.E."/>
            <person name="Selbmann L."/>
        </authorList>
    </citation>
    <scope>NUCLEOTIDE SEQUENCE</scope>
    <source>
        <strain evidence="7">CCFEE 5312</strain>
    </source>
</reference>
<gene>
    <name evidence="7" type="ORF">LTR09_009234</name>
</gene>
<sequence>MIAANFGFSGLVTYSVSYFLPIILRDSLGFDVVKAQCLTAPCYCFSLFLGFTEAVVSDKLNIRAHIIAFNAVLMIIGVAVLGFAEQPYVRYFGAFLVTAGKLTAFEGCGGADFFLVGSNSNVTASMTYQQNNVVGQWKRAFTSANMVAMGGVGGIVGTLVFRSQDAPQYVPGLATCFTAAGATLLSVTATTIYMLNQNRKQAKGQIIIEGVPGFRYTI</sequence>
<evidence type="ECO:0000256" key="5">
    <source>
        <dbReference type="ARBA" id="ARBA00023136"/>
    </source>
</evidence>
<dbReference type="InterPro" id="IPR036259">
    <property type="entry name" value="MFS_trans_sf"/>
</dbReference>
<organism evidence="7 8">
    <name type="scientific">Extremus antarcticus</name>
    <dbReference type="NCBI Taxonomy" id="702011"/>
    <lineage>
        <taxon>Eukaryota</taxon>
        <taxon>Fungi</taxon>
        <taxon>Dikarya</taxon>
        <taxon>Ascomycota</taxon>
        <taxon>Pezizomycotina</taxon>
        <taxon>Dothideomycetes</taxon>
        <taxon>Dothideomycetidae</taxon>
        <taxon>Mycosphaerellales</taxon>
        <taxon>Extremaceae</taxon>
        <taxon>Extremus</taxon>
    </lineage>
</organism>
<evidence type="ECO:0000256" key="1">
    <source>
        <dbReference type="ARBA" id="ARBA00004141"/>
    </source>
</evidence>
<dbReference type="Proteomes" id="UP001271007">
    <property type="component" value="Unassembled WGS sequence"/>
</dbReference>
<evidence type="ECO:0000313" key="7">
    <source>
        <dbReference type="EMBL" id="KAK3049566.1"/>
    </source>
</evidence>
<keyword evidence="8" id="KW-1185">Reference proteome</keyword>
<comment type="subcellular location">
    <subcellularLocation>
        <location evidence="1">Membrane</location>
        <topology evidence="1">Multi-pass membrane protein</topology>
    </subcellularLocation>
</comment>
<feature type="transmembrane region" description="Helical" evidence="6">
    <location>
        <begin position="62"/>
        <end position="84"/>
    </location>
</feature>
<dbReference type="PANTHER" id="PTHR43791">
    <property type="entry name" value="PERMEASE-RELATED"/>
    <property type="match status" value="1"/>
</dbReference>
<evidence type="ECO:0000313" key="8">
    <source>
        <dbReference type="Proteomes" id="UP001271007"/>
    </source>
</evidence>